<sequence length="309" mass="33717">MLFSKSAVPFDQEKDIPPLDGKVILVTGCTNGLGKQSVLEYCRHSPKEVWLAARDPERARVAADEIRAQVPGAPIKLLEVDLESFDSIKAAAKKFMEESVRLDILLLNAGIMAPPPGLTRDGYEVQFGTNHMGHALLTKLLLPVLEKTAALPGADVRVVAVASYGHNRVPKEGILFDTLKTPAADIGPYQRYGQSKLANLLFIRQLAKEYPQFTAAVVHPGLVKTNLAGAATGSGFLISALWKVMQYSLTTVEDGVRNQLWASISKDVKSGEYYEPVGVAGKASVHGRNDEFAKRVWDWTEEELVKHGA</sequence>
<dbReference type="Pfam" id="PF00106">
    <property type="entry name" value="adh_short"/>
    <property type="match status" value="1"/>
</dbReference>
<dbReference type="Proteomes" id="UP001187682">
    <property type="component" value="Unassembled WGS sequence"/>
</dbReference>
<dbReference type="InterPro" id="IPR036291">
    <property type="entry name" value="NAD(P)-bd_dom_sf"/>
</dbReference>
<dbReference type="Gene3D" id="3.40.50.720">
    <property type="entry name" value="NAD(P)-binding Rossmann-like Domain"/>
    <property type="match status" value="1"/>
</dbReference>
<proteinExistence type="inferred from homology"/>
<dbReference type="InterPro" id="IPR002347">
    <property type="entry name" value="SDR_fam"/>
</dbReference>
<keyword evidence="2" id="KW-0521">NADP</keyword>
<protein>
    <submittedName>
        <fullName evidence="4">Related to alcohol dehydrogenase homolog Bli-4</fullName>
    </submittedName>
</protein>
<dbReference type="EMBL" id="ONZQ02000003">
    <property type="protein sequence ID" value="SPN99932.1"/>
    <property type="molecule type" value="Genomic_DNA"/>
</dbReference>
<accession>A0AAE8MU50</accession>
<gene>
    <name evidence="4" type="ORF">DNG_02784</name>
</gene>
<reference evidence="4" key="1">
    <citation type="submission" date="2018-03" db="EMBL/GenBank/DDBJ databases">
        <authorList>
            <person name="Guldener U."/>
        </authorList>
    </citation>
    <scope>NUCLEOTIDE SEQUENCE</scope>
</reference>
<evidence type="ECO:0000313" key="5">
    <source>
        <dbReference type="Proteomes" id="UP001187682"/>
    </source>
</evidence>
<evidence type="ECO:0000256" key="1">
    <source>
        <dbReference type="ARBA" id="ARBA00006484"/>
    </source>
</evidence>
<comment type="similarity">
    <text evidence="1">Belongs to the short-chain dehydrogenases/reductases (SDR) family.</text>
</comment>
<evidence type="ECO:0000256" key="3">
    <source>
        <dbReference type="ARBA" id="ARBA00023002"/>
    </source>
</evidence>
<comment type="caution">
    <text evidence="4">The sequence shown here is derived from an EMBL/GenBank/DDBJ whole genome shotgun (WGS) entry which is preliminary data.</text>
</comment>
<dbReference type="PRINTS" id="PR00081">
    <property type="entry name" value="GDHRDH"/>
</dbReference>
<keyword evidence="5" id="KW-1185">Reference proteome</keyword>
<dbReference type="AlphaFoldDB" id="A0AAE8MU50"/>
<name>A0AAE8MU50_9PEZI</name>
<organism evidence="4 5">
    <name type="scientific">Cephalotrichum gorgonifer</name>
    <dbReference type="NCBI Taxonomy" id="2041049"/>
    <lineage>
        <taxon>Eukaryota</taxon>
        <taxon>Fungi</taxon>
        <taxon>Dikarya</taxon>
        <taxon>Ascomycota</taxon>
        <taxon>Pezizomycotina</taxon>
        <taxon>Sordariomycetes</taxon>
        <taxon>Hypocreomycetidae</taxon>
        <taxon>Microascales</taxon>
        <taxon>Microascaceae</taxon>
        <taxon>Cephalotrichum</taxon>
    </lineage>
</organism>
<dbReference type="GO" id="GO:0016491">
    <property type="term" value="F:oxidoreductase activity"/>
    <property type="evidence" value="ECO:0007669"/>
    <property type="project" value="UniProtKB-KW"/>
</dbReference>
<evidence type="ECO:0000313" key="4">
    <source>
        <dbReference type="EMBL" id="SPN99932.1"/>
    </source>
</evidence>
<dbReference type="PANTHER" id="PTHR24320">
    <property type="entry name" value="RETINOL DEHYDROGENASE"/>
    <property type="match status" value="1"/>
</dbReference>
<evidence type="ECO:0000256" key="2">
    <source>
        <dbReference type="ARBA" id="ARBA00022857"/>
    </source>
</evidence>
<keyword evidence="3" id="KW-0560">Oxidoreductase</keyword>
<dbReference type="SUPFAM" id="SSF51735">
    <property type="entry name" value="NAD(P)-binding Rossmann-fold domains"/>
    <property type="match status" value="1"/>
</dbReference>
<dbReference type="PANTHER" id="PTHR24320:SF282">
    <property type="entry name" value="WW DOMAIN-CONTAINING OXIDOREDUCTASE"/>
    <property type="match status" value="1"/>
</dbReference>